<protein>
    <submittedName>
        <fullName evidence="4">MX dynamin like GTPase 1</fullName>
    </submittedName>
</protein>
<dbReference type="PANTHER" id="PTHR11566:SF231">
    <property type="entry name" value="INTERFERON-INDUCED GTP-BINDING PROTEIN MX"/>
    <property type="match status" value="1"/>
</dbReference>
<accession>A0A8D2LJ89</accession>
<dbReference type="Pfam" id="PF01031">
    <property type="entry name" value="Dynamin_M"/>
    <property type="match status" value="2"/>
</dbReference>
<dbReference type="PROSITE" id="PS51718">
    <property type="entry name" value="G_DYNAMIN_2"/>
    <property type="match status" value="1"/>
</dbReference>
<dbReference type="Gene3D" id="1.20.120.1240">
    <property type="entry name" value="Dynamin, middle domain"/>
    <property type="match status" value="1"/>
</dbReference>
<keyword evidence="5" id="KW-1185">Reference proteome</keyword>
<dbReference type="GO" id="GO:0005634">
    <property type="term" value="C:nucleus"/>
    <property type="evidence" value="ECO:0007669"/>
    <property type="project" value="TreeGrafter"/>
</dbReference>
<dbReference type="GO" id="GO:0098793">
    <property type="term" value="C:presynapse"/>
    <property type="evidence" value="ECO:0007669"/>
    <property type="project" value="GOC"/>
</dbReference>
<dbReference type="InterPro" id="IPR000375">
    <property type="entry name" value="Dynamin_stalk"/>
</dbReference>
<evidence type="ECO:0000313" key="4">
    <source>
        <dbReference type="Ensembl" id="ENSVKKP00000022656.1"/>
    </source>
</evidence>
<dbReference type="Ensembl" id="ENSVKKT00000023219.1">
    <property type="protein sequence ID" value="ENSVKKP00000022656.1"/>
    <property type="gene ID" value="ENSVKKG00000014676.1"/>
</dbReference>
<sequence length="576" mass="63402">MQLHRRISTLSYWHTIYPKLDPVLLKSTPEKIHIMIASNPLLGLLTTLFVSQEAASASLSTLALAVENNLALPAIAAIGHQSSGKNSVLEALSGVALPWGSGIVTRCPLALKLKKLPHKSKWKGDIQYSGKMCPLTSPSDVEAAVIKAQDEIAGTGVGISHNLISLEISSPDVPDLTLIALPGIARVAVDNQPQDIGQQVSWHETINLVVVPSNIDIATTEALKMAQEVDPQGERALDILTKPDLIDKGTEQEVINIVQNQRVPLRKGYIIVKCHGQNDINDKMSLEEAIQKEKIFFEAHPNINLINKNEHLSFILVPCSFIQKSLPALENQIKDKLEVAHMKLQQCGQGVPETMDEQMLYLIEVIIINISLTGCLGPLGLIIDCVALSVGGILKEVSTFDTKYRGKELPGFVSYRTFQEIVKMNIEMLRSPAIELLKEVAGQFCSDALLSIPKSDFCKLATVPETSSDAWPLLREQAEQKSTDTVELWLHNQQPYSIACAAQTKTTSLVQRRGKLLVQDFAGIRIGTQIPMIIRTCVLHDCAEKLQTAVLMLLTRVKEQISRLTKAQRCLVKFPI</sequence>
<reference evidence="4" key="1">
    <citation type="submission" date="2025-08" db="UniProtKB">
        <authorList>
            <consortium name="Ensembl"/>
        </authorList>
    </citation>
    <scope>IDENTIFICATION</scope>
</reference>
<proteinExistence type="predicted"/>
<dbReference type="Pfam" id="PF00350">
    <property type="entry name" value="Dynamin_N"/>
    <property type="match status" value="1"/>
</dbReference>
<dbReference type="InterPro" id="IPR027417">
    <property type="entry name" value="P-loop_NTPase"/>
</dbReference>
<dbReference type="GO" id="GO:0003924">
    <property type="term" value="F:GTPase activity"/>
    <property type="evidence" value="ECO:0007669"/>
    <property type="project" value="InterPro"/>
</dbReference>
<keyword evidence="1" id="KW-0547">Nucleotide-binding</keyword>
<dbReference type="PRINTS" id="PR00195">
    <property type="entry name" value="DYNAMIN"/>
</dbReference>
<dbReference type="Gene3D" id="3.40.50.300">
    <property type="entry name" value="P-loop containing nucleotide triphosphate hydrolases"/>
    <property type="match status" value="1"/>
</dbReference>
<dbReference type="InterPro" id="IPR030381">
    <property type="entry name" value="G_DYNAMIN_dom"/>
</dbReference>
<evidence type="ECO:0000256" key="1">
    <source>
        <dbReference type="ARBA" id="ARBA00022741"/>
    </source>
</evidence>
<dbReference type="SMART" id="SM00053">
    <property type="entry name" value="DYNc"/>
    <property type="match status" value="1"/>
</dbReference>
<dbReference type="InterPro" id="IPR022812">
    <property type="entry name" value="Dynamin"/>
</dbReference>
<dbReference type="GO" id="GO:0005737">
    <property type="term" value="C:cytoplasm"/>
    <property type="evidence" value="ECO:0007669"/>
    <property type="project" value="TreeGrafter"/>
</dbReference>
<dbReference type="GO" id="GO:0005886">
    <property type="term" value="C:plasma membrane"/>
    <property type="evidence" value="ECO:0007669"/>
    <property type="project" value="TreeGrafter"/>
</dbReference>
<dbReference type="InterPro" id="IPR045063">
    <property type="entry name" value="Dynamin_N"/>
</dbReference>
<dbReference type="PANTHER" id="PTHR11566">
    <property type="entry name" value="DYNAMIN"/>
    <property type="match status" value="1"/>
</dbReference>
<dbReference type="GO" id="GO:0016185">
    <property type="term" value="P:synaptic vesicle budding from presynaptic endocytic zone membrane"/>
    <property type="evidence" value="ECO:0007669"/>
    <property type="project" value="TreeGrafter"/>
</dbReference>
<feature type="domain" description="Dynamin-type G" evidence="3">
    <location>
        <begin position="69"/>
        <end position="345"/>
    </location>
</feature>
<dbReference type="GO" id="GO:0005874">
    <property type="term" value="C:microtubule"/>
    <property type="evidence" value="ECO:0007669"/>
    <property type="project" value="TreeGrafter"/>
</dbReference>
<reference evidence="4" key="2">
    <citation type="submission" date="2025-09" db="UniProtKB">
        <authorList>
            <consortium name="Ensembl"/>
        </authorList>
    </citation>
    <scope>IDENTIFICATION</scope>
</reference>
<evidence type="ECO:0000313" key="5">
    <source>
        <dbReference type="Proteomes" id="UP000694545"/>
    </source>
</evidence>
<dbReference type="GO" id="GO:0008017">
    <property type="term" value="F:microtubule binding"/>
    <property type="evidence" value="ECO:0007669"/>
    <property type="project" value="TreeGrafter"/>
</dbReference>
<dbReference type="InterPro" id="IPR001401">
    <property type="entry name" value="Dynamin_GTPase"/>
</dbReference>
<dbReference type="GO" id="GO:0005525">
    <property type="term" value="F:GTP binding"/>
    <property type="evidence" value="ECO:0007669"/>
    <property type="project" value="InterPro"/>
</dbReference>
<evidence type="ECO:0000256" key="2">
    <source>
        <dbReference type="ARBA" id="ARBA00023134"/>
    </source>
</evidence>
<organism evidence="4 5">
    <name type="scientific">Varanus komodoensis</name>
    <name type="common">Komodo dragon</name>
    <dbReference type="NCBI Taxonomy" id="61221"/>
    <lineage>
        <taxon>Eukaryota</taxon>
        <taxon>Metazoa</taxon>
        <taxon>Chordata</taxon>
        <taxon>Craniata</taxon>
        <taxon>Vertebrata</taxon>
        <taxon>Euteleostomi</taxon>
        <taxon>Lepidosauria</taxon>
        <taxon>Squamata</taxon>
        <taxon>Bifurcata</taxon>
        <taxon>Unidentata</taxon>
        <taxon>Episquamata</taxon>
        <taxon>Toxicofera</taxon>
        <taxon>Anguimorpha</taxon>
        <taxon>Paleoanguimorpha</taxon>
        <taxon>Varanoidea</taxon>
        <taxon>Varanidae</taxon>
        <taxon>Varanus</taxon>
    </lineage>
</organism>
<dbReference type="GO" id="GO:0031623">
    <property type="term" value="P:receptor internalization"/>
    <property type="evidence" value="ECO:0007669"/>
    <property type="project" value="TreeGrafter"/>
</dbReference>
<keyword evidence="2" id="KW-0342">GTP-binding</keyword>
<evidence type="ECO:0000259" key="3">
    <source>
        <dbReference type="PROSITE" id="PS51718"/>
    </source>
</evidence>
<dbReference type="GO" id="GO:0051607">
    <property type="term" value="P:defense response to virus"/>
    <property type="evidence" value="ECO:0007669"/>
    <property type="project" value="TreeGrafter"/>
</dbReference>
<name>A0A8D2LJ89_VARKO</name>
<dbReference type="SUPFAM" id="SSF52540">
    <property type="entry name" value="P-loop containing nucleoside triphosphate hydrolases"/>
    <property type="match status" value="1"/>
</dbReference>
<dbReference type="CDD" id="cd08771">
    <property type="entry name" value="DLP_1"/>
    <property type="match status" value="1"/>
</dbReference>
<dbReference type="AlphaFoldDB" id="A0A8D2LJ89"/>
<dbReference type="Proteomes" id="UP000694545">
    <property type="component" value="Unplaced"/>
</dbReference>